<proteinExistence type="predicted"/>
<organism evidence="1">
    <name type="scientific">uncultured Caudovirales phage</name>
    <dbReference type="NCBI Taxonomy" id="2100421"/>
    <lineage>
        <taxon>Viruses</taxon>
        <taxon>Duplodnaviria</taxon>
        <taxon>Heunggongvirae</taxon>
        <taxon>Uroviricota</taxon>
        <taxon>Caudoviricetes</taxon>
        <taxon>Peduoviridae</taxon>
        <taxon>Maltschvirus</taxon>
        <taxon>Maltschvirus maltsch</taxon>
    </lineage>
</organism>
<gene>
    <name evidence="1" type="ORF">UFOVP10_13</name>
</gene>
<reference evidence="1" key="1">
    <citation type="submission" date="2020-04" db="EMBL/GenBank/DDBJ databases">
        <authorList>
            <person name="Chiriac C."/>
            <person name="Salcher M."/>
            <person name="Ghai R."/>
            <person name="Kavagutti S V."/>
        </authorList>
    </citation>
    <scope>NUCLEOTIDE SEQUENCE</scope>
</reference>
<dbReference type="EMBL" id="LR796142">
    <property type="protein sequence ID" value="CAB4121040.1"/>
    <property type="molecule type" value="Genomic_DNA"/>
</dbReference>
<name>A0A6J5KKY8_9CAUD</name>
<sequence length="131" mass="14745">MTTPAAAALYLAQHNFEHQHCGNAVYNPKDLPVSELPWIYGFNNGGSPGWYSAQLISQDGHWLGSHVCSDEGYMPADLGILEGTRTDRHEEFQKHYPNGYRMVFVPYHRVRENEGLMAAIAKNDALVREQA</sequence>
<accession>A0A6J5KKY8</accession>
<evidence type="ECO:0000313" key="1">
    <source>
        <dbReference type="EMBL" id="CAB4121040.1"/>
    </source>
</evidence>
<protein>
    <submittedName>
        <fullName evidence="1">Uncharacterized protein</fullName>
    </submittedName>
</protein>